<dbReference type="EMBL" id="LNYY01000021">
    <property type="protein sequence ID" value="KTD66806.1"/>
    <property type="molecule type" value="Genomic_DNA"/>
</dbReference>
<dbReference type="InterPro" id="IPR036318">
    <property type="entry name" value="FAD-bd_PCMH-like_sf"/>
</dbReference>
<protein>
    <submittedName>
        <fullName evidence="1">L-gulono-gamma-lactone oxidase</fullName>
    </submittedName>
</protein>
<dbReference type="STRING" id="947033.Lste_3012"/>
<dbReference type="GO" id="GO:0016899">
    <property type="term" value="F:oxidoreductase activity, acting on the CH-OH group of donors, oxygen as acceptor"/>
    <property type="evidence" value="ECO:0007669"/>
    <property type="project" value="InterPro"/>
</dbReference>
<dbReference type="OrthoDB" id="5644354at2"/>
<dbReference type="GO" id="GO:0050660">
    <property type="term" value="F:flavin adenine dinucleotide binding"/>
    <property type="evidence" value="ECO:0007669"/>
    <property type="project" value="InterPro"/>
</dbReference>
<name>A0A0W0ZDD9_9GAMM</name>
<dbReference type="InterPro" id="IPR016169">
    <property type="entry name" value="FAD-bd_PCMH_sub2"/>
</dbReference>
<sequence length="648" mass="72502">MTFPTKLKRDFMDMLTRNKISHTQGWSNYMGNVKNPAAVVVDVDNEQQVQLIMKEVKKLNGDRNPKNKITLRASAGWDDQASVGCCLFPWSQVQEKEYAGSFSFSEVVGGRASPQSEGTDIIIRFKKKFHKAKVLGPLNTKPAWINPDNPIHQLPAKLVEVNAGMQIADYADFLRKNNLSSSTLSMLSWASLIGLFIPGGHGTGRDEPAVSGLVESITICDVDGNIRELTPDNPDFETLRAANSGFLGVILSVKIRAVQAFNLRETVAVFHNTEEMKGKLGDILKNNQYVSVMGMPSSASSELIHQWQVRMWNFTTDKPTQSTKATYSPSLTSLVQEMELRLGSDLLNFLVNSELSSLLPEFMLIAAAESIEGRGTNPIVDFENHITHPQVAFPKEMRDVDYFIPVKDDKAGEHLEAILKQIENQIKSAAKKGEYPVTYAIYVRYLKGTSGGLSPTSTQALDERILALDMVTHPQAKGIANFETGFLGYLKEKGFEVRNHLGKEFPAGVVRYSQFLDPRNMKKFMDAAERWHATTGKSDGAERLAMAPYYTNYFQEMLDLSPQLASELDEKSSDEKSVKAKPLAAKKKPMEYTKQYTSDEQRQFLTRLFDIVELMPAHHEAAKNAKASFLTKCQTEMEHRKVHDLVIS</sequence>
<dbReference type="RefSeq" id="WP_058511859.1">
    <property type="nucleotide sequence ID" value="NZ_LNYY01000021.1"/>
</dbReference>
<evidence type="ECO:0000313" key="2">
    <source>
        <dbReference type="Proteomes" id="UP000054926"/>
    </source>
</evidence>
<gene>
    <name evidence="1" type="ORF">Lste_3012</name>
</gene>
<dbReference type="Proteomes" id="UP000054926">
    <property type="component" value="Unassembled WGS sequence"/>
</dbReference>
<reference evidence="1 2" key="1">
    <citation type="submission" date="2015-11" db="EMBL/GenBank/DDBJ databases">
        <title>Genomic analysis of 38 Legionella species identifies large and diverse effector repertoires.</title>
        <authorList>
            <person name="Burstein D."/>
            <person name="Amaro F."/>
            <person name="Zusman T."/>
            <person name="Lifshitz Z."/>
            <person name="Cohen O."/>
            <person name="Gilbert J.A."/>
            <person name="Pupko T."/>
            <person name="Shuman H.A."/>
            <person name="Segal G."/>
        </authorList>
    </citation>
    <scope>NUCLEOTIDE SEQUENCE [LARGE SCALE GENOMIC DNA]</scope>
    <source>
        <strain evidence="1 2">IMVS3376</strain>
    </source>
</reference>
<dbReference type="PANTHER" id="PTHR43762:SF1">
    <property type="entry name" value="D-ARABINONO-1,4-LACTONE OXIDASE"/>
    <property type="match status" value="1"/>
</dbReference>
<proteinExistence type="predicted"/>
<dbReference type="PANTHER" id="PTHR43762">
    <property type="entry name" value="L-GULONOLACTONE OXIDASE"/>
    <property type="match status" value="1"/>
</dbReference>
<dbReference type="Gene3D" id="3.30.465.10">
    <property type="match status" value="1"/>
</dbReference>
<dbReference type="AlphaFoldDB" id="A0A0W0ZDD9"/>
<comment type="caution">
    <text evidence="1">The sequence shown here is derived from an EMBL/GenBank/DDBJ whole genome shotgun (WGS) entry which is preliminary data.</text>
</comment>
<accession>A0A0W0ZDD9</accession>
<dbReference type="SUPFAM" id="SSF56176">
    <property type="entry name" value="FAD-binding/transporter-associated domain-like"/>
    <property type="match status" value="1"/>
</dbReference>
<keyword evidence="2" id="KW-1185">Reference proteome</keyword>
<dbReference type="InterPro" id="IPR010031">
    <property type="entry name" value="FAD_lactone_oxidase-like"/>
</dbReference>
<organism evidence="1 2">
    <name type="scientific">Legionella steelei</name>
    <dbReference type="NCBI Taxonomy" id="947033"/>
    <lineage>
        <taxon>Bacteria</taxon>
        <taxon>Pseudomonadati</taxon>
        <taxon>Pseudomonadota</taxon>
        <taxon>Gammaproteobacteria</taxon>
        <taxon>Legionellales</taxon>
        <taxon>Legionellaceae</taxon>
        <taxon>Legionella</taxon>
    </lineage>
</organism>
<dbReference type="PATRIC" id="fig|947033.5.peg.3190"/>
<evidence type="ECO:0000313" key="1">
    <source>
        <dbReference type="EMBL" id="KTD66806.1"/>
    </source>
</evidence>